<evidence type="ECO:0000313" key="3">
    <source>
        <dbReference type="Proteomes" id="UP000748752"/>
    </source>
</evidence>
<accession>A0ABS1CMF4</accession>
<evidence type="ECO:0000313" key="2">
    <source>
        <dbReference type="EMBL" id="MBK1633105.1"/>
    </source>
</evidence>
<dbReference type="Proteomes" id="UP000748752">
    <property type="component" value="Unassembled WGS sequence"/>
</dbReference>
<dbReference type="InterPro" id="IPR007395">
    <property type="entry name" value="Zn_peptidase_2"/>
</dbReference>
<dbReference type="EMBL" id="NRRV01000068">
    <property type="protein sequence ID" value="MBK1633105.1"/>
    <property type="molecule type" value="Genomic_DNA"/>
</dbReference>
<comment type="caution">
    <text evidence="2">The sequence shown here is derived from an EMBL/GenBank/DDBJ whole genome shotgun (WGS) entry which is preliminary data.</text>
</comment>
<dbReference type="RefSeq" id="WP_200241098.1">
    <property type="nucleotide sequence ID" value="NZ_NRRV01000068.1"/>
</dbReference>
<gene>
    <name evidence="2" type="ORF">CKO31_20590</name>
</gene>
<keyword evidence="3" id="KW-1185">Reference proteome</keyword>
<protein>
    <submittedName>
        <fullName evidence="2">Uncharacterized protein</fullName>
    </submittedName>
</protein>
<name>A0ABS1CMF4_9GAMM</name>
<dbReference type="Pfam" id="PF04298">
    <property type="entry name" value="Zn_peptidase_2"/>
    <property type="match status" value="1"/>
</dbReference>
<proteinExistence type="predicted"/>
<organism evidence="2 3">
    <name type="scientific">Thiohalocapsa halophila</name>
    <dbReference type="NCBI Taxonomy" id="69359"/>
    <lineage>
        <taxon>Bacteria</taxon>
        <taxon>Pseudomonadati</taxon>
        <taxon>Pseudomonadota</taxon>
        <taxon>Gammaproteobacteria</taxon>
        <taxon>Chromatiales</taxon>
        <taxon>Chromatiaceae</taxon>
        <taxon>Thiohalocapsa</taxon>
    </lineage>
</organism>
<sequence length="155" mass="17084">MFYVILFALVLAVVFLPGLWVRRVMQRYHTPGDLYPHDGAEVARKLIEDLGLDVRVDEGESGLDHYDPTTRTVRLSPENYAGHSLTAVTGRAEARSPTPRWLPLPDCRASDRRPDPRASACGRPPARSLRGVPATPAARRDSAGVTARAKAFARQ</sequence>
<reference evidence="2 3" key="1">
    <citation type="journal article" date="2020" name="Microorganisms">
        <title>Osmotic Adaptation and Compatible Solute Biosynthesis of Phototrophic Bacteria as Revealed from Genome Analyses.</title>
        <authorList>
            <person name="Imhoff J.F."/>
            <person name="Rahn T."/>
            <person name="Kunzel S."/>
            <person name="Keller A."/>
            <person name="Neulinger S.C."/>
        </authorList>
    </citation>
    <scope>NUCLEOTIDE SEQUENCE [LARGE SCALE GENOMIC DNA]</scope>
    <source>
        <strain evidence="2 3">DSM 6210</strain>
    </source>
</reference>
<feature type="region of interest" description="Disordered" evidence="1">
    <location>
        <begin position="90"/>
        <end position="155"/>
    </location>
</feature>
<evidence type="ECO:0000256" key="1">
    <source>
        <dbReference type="SAM" id="MobiDB-lite"/>
    </source>
</evidence>